<evidence type="ECO:0000313" key="1">
    <source>
        <dbReference type="EMBL" id="MBB5295447.1"/>
    </source>
</evidence>
<reference evidence="1 4" key="2">
    <citation type="submission" date="2020-08" db="EMBL/GenBank/DDBJ databases">
        <title>Genomic Encyclopedia of Type Strains, Phase IV (KMG-IV): sequencing the most valuable type-strain genomes for metagenomic binning, comparative biology and taxonomic classification.</title>
        <authorList>
            <person name="Goeker M."/>
        </authorList>
    </citation>
    <scope>NUCLEOTIDE SEQUENCE [LARGE SCALE GENOMIC DNA]</scope>
    <source>
        <strain evidence="1 4">DSM 105434</strain>
    </source>
</reference>
<dbReference type="Proteomes" id="UP000536909">
    <property type="component" value="Unassembled WGS sequence"/>
</dbReference>
<dbReference type="EMBL" id="JACHFV010000007">
    <property type="protein sequence ID" value="MBB5295447.1"/>
    <property type="molecule type" value="Genomic_DNA"/>
</dbReference>
<dbReference type="Proteomes" id="UP000308000">
    <property type="component" value="Unassembled WGS sequence"/>
</dbReference>
<protein>
    <submittedName>
        <fullName evidence="2">Uncharacterized protein</fullName>
    </submittedName>
</protein>
<proteinExistence type="predicted"/>
<gene>
    <name evidence="2" type="ORF">FCS05_09730</name>
    <name evidence="1" type="ORF">HNQ10_002276</name>
</gene>
<evidence type="ECO:0000313" key="4">
    <source>
        <dbReference type="Proteomes" id="UP000536909"/>
    </source>
</evidence>
<dbReference type="RefSeq" id="WP_129118247.1">
    <property type="nucleotide sequence ID" value="NZ_BSUI01000015.1"/>
</dbReference>
<evidence type="ECO:0000313" key="3">
    <source>
        <dbReference type="Proteomes" id="UP000308000"/>
    </source>
</evidence>
<dbReference type="EMBL" id="VBRC01000006">
    <property type="protein sequence ID" value="TLK27154.1"/>
    <property type="molecule type" value="Genomic_DNA"/>
</dbReference>
<name>A0AAJ5F315_9DEIO</name>
<keyword evidence="4" id="KW-1185">Reference proteome</keyword>
<reference evidence="2 3" key="1">
    <citation type="submission" date="2019-04" db="EMBL/GenBank/DDBJ databases">
        <title>Deinococcus metalilatus MA1002 mutant No.5.</title>
        <authorList>
            <person name="Park W."/>
            <person name="Park C."/>
        </authorList>
    </citation>
    <scope>NUCLEOTIDE SEQUENCE [LARGE SCALE GENOMIC DNA]</scope>
    <source>
        <strain evidence="2 3">MA1002-m5</strain>
    </source>
</reference>
<organism evidence="2 3">
    <name type="scientific">Deinococcus metallilatus</name>
    <dbReference type="NCBI Taxonomy" id="1211322"/>
    <lineage>
        <taxon>Bacteria</taxon>
        <taxon>Thermotogati</taxon>
        <taxon>Deinococcota</taxon>
        <taxon>Deinococci</taxon>
        <taxon>Deinococcales</taxon>
        <taxon>Deinococcaceae</taxon>
        <taxon>Deinococcus</taxon>
    </lineage>
</organism>
<comment type="caution">
    <text evidence="2">The sequence shown here is derived from an EMBL/GenBank/DDBJ whole genome shotgun (WGS) entry which is preliminary data.</text>
</comment>
<sequence length="392" mass="43914">MDSRATSITTDDIIEDAFLELLRWQVEVREGVGNGSGSEAAPAPALLHELSLSTASPQWEARLRELAHHVWAARTRFFARQTITDEDCTIVLRLMLTAARPNWPTRLKVSPTQQRDLVHLLALPVPPEVSGTTRWTARPPLGDLNLDDQIVFVRLQSGYKVEWEWRLVLGAAALAARHTSLVLGEAPRVRFGLWNARHAHLLPLDVGDLFPEHRLDHLARTVGRQIVETNWTALGRTSQLARLPGEAASQQHPVLALQAVNGHTKTLAARLRTERTPKRVKALRQQQLYLYEVKERAARVMLERGVLRPVAIEQGTLLAVGDTPLGPRGFHLTLERFMDFADRLNPQDAARQYGSLREAQAVREQYDLDEALQLLVKVITTKGASLGTGRRQ</sequence>
<dbReference type="AlphaFoldDB" id="A0AAJ5F315"/>
<evidence type="ECO:0000313" key="2">
    <source>
        <dbReference type="EMBL" id="TLK27154.1"/>
    </source>
</evidence>
<accession>A0AAJ5F315</accession>